<feature type="domain" description="Attractin/MKLN-like beta-propeller" evidence="4">
    <location>
        <begin position="191"/>
        <end position="386"/>
    </location>
</feature>
<dbReference type="InterPro" id="IPR056737">
    <property type="entry name" value="Beta-prop_ATRN-MKLN-like"/>
</dbReference>
<dbReference type="InterPro" id="IPR015915">
    <property type="entry name" value="Kelch-typ_b-propeller"/>
</dbReference>
<evidence type="ECO:0000259" key="4">
    <source>
        <dbReference type="Pfam" id="PF24981"/>
    </source>
</evidence>
<dbReference type="SUPFAM" id="SSF50965">
    <property type="entry name" value="Galactose oxidase, central domain"/>
    <property type="match status" value="1"/>
</dbReference>
<name>A0A9N8V0I9_9GLOM</name>
<dbReference type="InterPro" id="IPR052456">
    <property type="entry name" value="CTLH_complex_component"/>
</dbReference>
<evidence type="ECO:0000256" key="2">
    <source>
        <dbReference type="ARBA" id="ARBA00022737"/>
    </source>
</evidence>
<protein>
    <submittedName>
        <fullName evidence="5">10927_t:CDS:1</fullName>
    </submittedName>
</protein>
<comment type="caution">
    <text evidence="5">The sequence shown here is derived from an EMBL/GenBank/DDBJ whole genome shotgun (WGS) entry which is preliminary data.</text>
</comment>
<keyword evidence="6" id="KW-1185">Reference proteome</keyword>
<dbReference type="GO" id="GO:0005737">
    <property type="term" value="C:cytoplasm"/>
    <property type="evidence" value="ECO:0007669"/>
    <property type="project" value="TreeGrafter"/>
</dbReference>
<dbReference type="Gene3D" id="2.60.120.260">
    <property type="entry name" value="Galactose-binding domain-like"/>
    <property type="match status" value="1"/>
</dbReference>
<organism evidence="5 6">
    <name type="scientific">Diversispora eburnea</name>
    <dbReference type="NCBI Taxonomy" id="1213867"/>
    <lineage>
        <taxon>Eukaryota</taxon>
        <taxon>Fungi</taxon>
        <taxon>Fungi incertae sedis</taxon>
        <taxon>Mucoromycota</taxon>
        <taxon>Glomeromycotina</taxon>
        <taxon>Glomeromycetes</taxon>
        <taxon>Diversisporales</taxon>
        <taxon>Diversisporaceae</taxon>
        <taxon>Diversispora</taxon>
    </lineage>
</organism>
<evidence type="ECO:0000313" key="5">
    <source>
        <dbReference type="EMBL" id="CAG8433639.1"/>
    </source>
</evidence>
<dbReference type="OrthoDB" id="10052615at2759"/>
<proteinExistence type="predicted"/>
<dbReference type="Pfam" id="PF06588">
    <property type="entry name" value="Muskelin_N"/>
    <property type="match status" value="1"/>
</dbReference>
<dbReference type="Proteomes" id="UP000789706">
    <property type="component" value="Unassembled WGS sequence"/>
</dbReference>
<evidence type="ECO:0000313" key="6">
    <source>
        <dbReference type="Proteomes" id="UP000789706"/>
    </source>
</evidence>
<gene>
    <name evidence="5" type="ORF">DEBURN_LOCUS526</name>
</gene>
<accession>A0A9N8V0I9</accession>
<dbReference type="InterPro" id="IPR006594">
    <property type="entry name" value="LisH"/>
</dbReference>
<dbReference type="PANTHER" id="PTHR15526">
    <property type="entry name" value="MUSKELIN"/>
    <property type="match status" value="1"/>
</dbReference>
<evidence type="ECO:0000259" key="3">
    <source>
        <dbReference type="Pfam" id="PF06588"/>
    </source>
</evidence>
<dbReference type="PROSITE" id="PS50896">
    <property type="entry name" value="LISH"/>
    <property type="match status" value="1"/>
</dbReference>
<keyword evidence="1" id="KW-0880">Kelch repeat</keyword>
<keyword evidence="2" id="KW-0677">Repeat</keyword>
<sequence length="651" mass="76362">MISTKKQQHLELEYPIVKLSYEIHSYSSYTASFYPNNILEDKPSEQSSRWSIKINNQAYNQSQQFILIKLETMAIVQHVTNLKQFKVYGGLTANNMIELLHSGLRNNACSESFRLKHKVNHQVYRENEAIRLCLKHFRQRNYLDAFNALQSKAKMLLEDPLITNIYTQLVTNGDFEETENIMIEASEKGLFEEYIRSCSYKHLWKKIDVDGESPCMRGGHQMCIDVEAGHIYLLGGWDGNKNLSDFWVYVINNNKWKLISSDTREQGGPSPRSNHKMSLDPSTKQLYILGRFIGDIRGGHENFTSDFYRYNIKTNEWNLLCENTFSVGGPQLIYGHQMCIDSKAQMMYLFGGRTIHKVADHYNYSGLYTYNIKTNEWKLIRSNDKPSDNLLQFKSRIGHSMLFDQDEKLLYIIGGDRDYSFLSDFFIYDIHADMIHELTADYAILEEQEVIFTQRTTFDVDTQEFFVLSGLKDKRDKKSRIFKNSLWVYNLPKGKWNKIYQSDAFNVQYWESGNIMEPCPRYAHQMVYDDVHKVQYLFGGRTVETEVDKQQRLNDFWALHLVRPESDVILRNIKFQIRIQRIQLSQVVDHSNESESKKFQSLTSNLFHKAVPGEPIDLFNSRTELFEKLLEYFPEEMKQPKGNLLDLVKVE</sequence>
<reference evidence="5" key="1">
    <citation type="submission" date="2021-06" db="EMBL/GenBank/DDBJ databases">
        <authorList>
            <person name="Kallberg Y."/>
            <person name="Tangrot J."/>
            <person name="Rosling A."/>
        </authorList>
    </citation>
    <scope>NUCLEOTIDE SEQUENCE</scope>
    <source>
        <strain evidence="5">AZ414A</strain>
    </source>
</reference>
<dbReference type="EMBL" id="CAJVPK010000017">
    <property type="protein sequence ID" value="CAG8433639.1"/>
    <property type="molecule type" value="Genomic_DNA"/>
</dbReference>
<dbReference type="InterPro" id="IPR010565">
    <property type="entry name" value="Muskelin_N"/>
</dbReference>
<dbReference type="Gene3D" id="2.120.10.80">
    <property type="entry name" value="Kelch-type beta propeller"/>
    <property type="match status" value="2"/>
</dbReference>
<dbReference type="Pfam" id="PF24981">
    <property type="entry name" value="Beta-prop_ATRN-LZTR1"/>
    <property type="match status" value="1"/>
</dbReference>
<dbReference type="AlphaFoldDB" id="A0A9N8V0I9"/>
<evidence type="ECO:0000256" key="1">
    <source>
        <dbReference type="ARBA" id="ARBA00022441"/>
    </source>
</evidence>
<dbReference type="PANTHER" id="PTHR15526:SF5">
    <property type="entry name" value="MUSKELIN"/>
    <property type="match status" value="1"/>
</dbReference>
<feature type="domain" description="Muskelin N-terminal" evidence="3">
    <location>
        <begin position="18"/>
        <end position="121"/>
    </location>
</feature>
<dbReference type="InterPro" id="IPR011043">
    <property type="entry name" value="Gal_Oxase/kelch_b-propeller"/>
</dbReference>